<dbReference type="Proteomes" id="UP000023758">
    <property type="component" value="Unassembled WGS sequence"/>
</dbReference>
<evidence type="ECO:0000259" key="6">
    <source>
        <dbReference type="PROSITE" id="PS51503"/>
    </source>
</evidence>
<dbReference type="GO" id="GO:0005739">
    <property type="term" value="C:mitochondrion"/>
    <property type="evidence" value="ECO:0007669"/>
    <property type="project" value="UniProtKB-SubCell"/>
</dbReference>
<evidence type="ECO:0000256" key="1">
    <source>
        <dbReference type="ARBA" id="ARBA00004173"/>
    </source>
</evidence>
<dbReference type="PANTHER" id="PTHR28018:SF3">
    <property type="entry name" value="RESPIRATORY SUPERCOMPLEX FACTOR 2, MITOCHONDRIAL"/>
    <property type="match status" value="1"/>
</dbReference>
<evidence type="ECO:0000256" key="4">
    <source>
        <dbReference type="ARBA" id="ARBA00023136"/>
    </source>
</evidence>
<feature type="transmembrane region" description="Helical" evidence="5">
    <location>
        <begin position="119"/>
        <end position="140"/>
    </location>
</feature>
<keyword evidence="3 5" id="KW-1133">Transmembrane helix</keyword>
<dbReference type="HOGENOM" id="CLU_079101_0_0_1"/>
<gene>
    <name evidence="7" type="ORF">H103_03884</name>
</gene>
<reference evidence="7" key="1">
    <citation type="submission" date="2014-02" db="EMBL/GenBank/DDBJ databases">
        <title>The Genome Sequence of Trichophyton rubrum (morphotype fischeri) CBS 288.86.</title>
        <authorList>
            <consortium name="The Broad Institute Genomics Platform"/>
            <person name="Cuomo C.A."/>
            <person name="White T.C."/>
            <person name="Graser Y."/>
            <person name="Martinez-Rossi N."/>
            <person name="Heitman J."/>
            <person name="Young S.K."/>
            <person name="Zeng Q."/>
            <person name="Gargeya S."/>
            <person name="Abouelleil A."/>
            <person name="Alvarado L."/>
            <person name="Chapman S.B."/>
            <person name="Gainer-Dewar J."/>
            <person name="Goldberg J."/>
            <person name="Griggs A."/>
            <person name="Gujja S."/>
            <person name="Hansen M."/>
            <person name="Howarth C."/>
            <person name="Imamovic A."/>
            <person name="Larimer J."/>
            <person name="Martinez D."/>
            <person name="Murphy C."/>
            <person name="Pearson M.D."/>
            <person name="Persinoti G."/>
            <person name="Poon T."/>
            <person name="Priest M."/>
            <person name="Roberts A.D."/>
            <person name="Saif S."/>
            <person name="Shea T.D."/>
            <person name="Sykes S.N."/>
            <person name="Wortman J."/>
            <person name="Nusbaum C."/>
            <person name="Birren B."/>
        </authorList>
    </citation>
    <scope>NUCLEOTIDE SEQUENCE [LARGE SCALE GENOMIC DNA]</scope>
    <source>
        <strain evidence="7">CBS 288.86</strain>
    </source>
</reference>
<keyword evidence="2 5" id="KW-0812">Transmembrane</keyword>
<organism evidence="7">
    <name type="scientific">Trichophyton rubrum CBS 288.86</name>
    <dbReference type="NCBI Taxonomy" id="1215330"/>
    <lineage>
        <taxon>Eukaryota</taxon>
        <taxon>Fungi</taxon>
        <taxon>Dikarya</taxon>
        <taxon>Ascomycota</taxon>
        <taxon>Pezizomycotina</taxon>
        <taxon>Eurotiomycetes</taxon>
        <taxon>Eurotiomycetidae</taxon>
        <taxon>Onygenales</taxon>
        <taxon>Arthrodermataceae</taxon>
        <taxon>Trichophyton</taxon>
    </lineage>
</organism>
<evidence type="ECO:0000313" key="7">
    <source>
        <dbReference type="EMBL" id="EZF53201.1"/>
    </source>
</evidence>
<dbReference type="PROSITE" id="PS51503">
    <property type="entry name" value="HIG1"/>
    <property type="match status" value="1"/>
</dbReference>
<evidence type="ECO:0000256" key="3">
    <source>
        <dbReference type="ARBA" id="ARBA00022989"/>
    </source>
</evidence>
<dbReference type="EMBL" id="KK207830">
    <property type="protein sequence ID" value="EZF53201.1"/>
    <property type="molecule type" value="Genomic_DNA"/>
</dbReference>
<dbReference type="PANTHER" id="PTHR28018">
    <property type="entry name" value="RESPIRATORY SUPERCOMPLEX FACTOR 2, MITOCHONDRIAL"/>
    <property type="match status" value="1"/>
</dbReference>
<evidence type="ECO:0000256" key="5">
    <source>
        <dbReference type="SAM" id="Phobius"/>
    </source>
</evidence>
<dbReference type="OrthoDB" id="1915122at2759"/>
<dbReference type="GO" id="GO:0033617">
    <property type="term" value="P:mitochondrial respiratory chain complex IV assembly"/>
    <property type="evidence" value="ECO:0007669"/>
    <property type="project" value="TreeGrafter"/>
</dbReference>
<feature type="transmembrane region" description="Helical" evidence="5">
    <location>
        <begin position="152"/>
        <end position="170"/>
    </location>
</feature>
<proteinExistence type="predicted"/>
<evidence type="ECO:0000256" key="2">
    <source>
        <dbReference type="ARBA" id="ARBA00022692"/>
    </source>
</evidence>
<sequence length="220" mass="24526">MKIITKEIEDAHHKAVLQGVTIGGIAGLIGGWAGVLVASKRWAGVRNLTLPMKAFLVTSTGTFTGIVAADHGSRSFEKSQRQDIEFLEDRESRLRKEELAQMSVRDRIFEFARQEKYKIVGLTWLASMFGSFALVSRSPYLTGPQKIVQARVYAQGLTLAVLCATAAFEISDQRKGRGIADAVRAKAKKDKNTNDDLWKDMVDAEEHRIHDKEEAKVKNH</sequence>
<dbReference type="InterPro" id="IPR007667">
    <property type="entry name" value="Hypoxia_induced_domain"/>
</dbReference>
<accession>A0A022W4Z3</accession>
<dbReference type="Pfam" id="PF04588">
    <property type="entry name" value="HIG_1_N"/>
    <property type="match status" value="1"/>
</dbReference>
<keyword evidence="4 5" id="KW-0472">Membrane</keyword>
<comment type="subcellular location">
    <subcellularLocation>
        <location evidence="1">Mitochondrion</location>
    </subcellularLocation>
</comment>
<dbReference type="AlphaFoldDB" id="A0A022W4Z3"/>
<feature type="domain" description="HIG1" evidence="6">
    <location>
        <begin position="89"/>
        <end position="180"/>
    </location>
</feature>
<name>A0A022W4Z3_TRIRU</name>
<dbReference type="InterPro" id="IPR040153">
    <property type="entry name" value="Rcf2"/>
</dbReference>
<protein>
    <recommendedName>
        <fullName evidence="6">HIG1 domain-containing protein</fullName>
    </recommendedName>
</protein>
<feature type="transmembrane region" description="Helical" evidence="5">
    <location>
        <begin position="15"/>
        <end position="38"/>
    </location>
</feature>